<dbReference type="InterPro" id="IPR008686">
    <property type="entry name" value="RNA_pol_mitovir"/>
</dbReference>
<name>A0AAP0G510_9ASPA</name>
<evidence type="ECO:0000313" key="1">
    <source>
        <dbReference type="EMBL" id="KAK8937345.1"/>
    </source>
</evidence>
<organism evidence="1 2">
    <name type="scientific">Platanthera zijinensis</name>
    <dbReference type="NCBI Taxonomy" id="2320716"/>
    <lineage>
        <taxon>Eukaryota</taxon>
        <taxon>Viridiplantae</taxon>
        <taxon>Streptophyta</taxon>
        <taxon>Embryophyta</taxon>
        <taxon>Tracheophyta</taxon>
        <taxon>Spermatophyta</taxon>
        <taxon>Magnoliopsida</taxon>
        <taxon>Liliopsida</taxon>
        <taxon>Asparagales</taxon>
        <taxon>Orchidaceae</taxon>
        <taxon>Orchidoideae</taxon>
        <taxon>Orchideae</taxon>
        <taxon>Orchidinae</taxon>
        <taxon>Platanthera</taxon>
    </lineage>
</organism>
<proteinExistence type="predicted"/>
<dbReference type="AlphaFoldDB" id="A0AAP0G510"/>
<dbReference type="Proteomes" id="UP001418222">
    <property type="component" value="Unassembled WGS sequence"/>
</dbReference>
<dbReference type="PANTHER" id="PTHR34456">
    <property type="entry name" value="MITOVIRUS RNA-DEPENDENT RNA POLYMERASE"/>
    <property type="match status" value="1"/>
</dbReference>
<dbReference type="Pfam" id="PF05919">
    <property type="entry name" value="Mitovir_RNA_pol"/>
    <property type="match status" value="1"/>
</dbReference>
<keyword evidence="2" id="KW-1185">Reference proteome</keyword>
<evidence type="ECO:0000313" key="2">
    <source>
        <dbReference type="Proteomes" id="UP001418222"/>
    </source>
</evidence>
<sequence>MLMWIAAEAVYPSQRFQEYAILGDDVVIADQAVADVDRKILESCDTGALEFAKRFVTDRGQCDLSPVSQKVIGLLASSLGSQYHKMLGIQSMRISYRLRGASYRVYSVEGRRLDIGCFNISLQAYLLIPWNSGFDSGCIDCYELGYIRASILEAVKPKHFHESEFDRLRVDDEDNWFERFIQEWPTPT</sequence>
<dbReference type="EMBL" id="JBBWWQ010000010">
    <property type="protein sequence ID" value="KAK8937345.1"/>
    <property type="molecule type" value="Genomic_DNA"/>
</dbReference>
<accession>A0AAP0G510</accession>
<gene>
    <name evidence="1" type="ORF">KSP39_PZI012600</name>
</gene>
<comment type="caution">
    <text evidence="1">The sequence shown here is derived from an EMBL/GenBank/DDBJ whole genome shotgun (WGS) entry which is preliminary data.</text>
</comment>
<reference evidence="1 2" key="1">
    <citation type="journal article" date="2022" name="Nat. Plants">
        <title>Genomes of leafy and leafless Platanthera orchids illuminate the evolution of mycoheterotrophy.</title>
        <authorList>
            <person name="Li M.H."/>
            <person name="Liu K.W."/>
            <person name="Li Z."/>
            <person name="Lu H.C."/>
            <person name="Ye Q.L."/>
            <person name="Zhang D."/>
            <person name="Wang J.Y."/>
            <person name="Li Y.F."/>
            <person name="Zhong Z.M."/>
            <person name="Liu X."/>
            <person name="Yu X."/>
            <person name="Liu D.K."/>
            <person name="Tu X.D."/>
            <person name="Liu B."/>
            <person name="Hao Y."/>
            <person name="Liao X.Y."/>
            <person name="Jiang Y.T."/>
            <person name="Sun W.H."/>
            <person name="Chen J."/>
            <person name="Chen Y.Q."/>
            <person name="Ai Y."/>
            <person name="Zhai J.W."/>
            <person name="Wu S.S."/>
            <person name="Zhou Z."/>
            <person name="Hsiao Y.Y."/>
            <person name="Wu W.L."/>
            <person name="Chen Y.Y."/>
            <person name="Lin Y.F."/>
            <person name="Hsu J.L."/>
            <person name="Li C.Y."/>
            <person name="Wang Z.W."/>
            <person name="Zhao X."/>
            <person name="Zhong W.Y."/>
            <person name="Ma X.K."/>
            <person name="Ma L."/>
            <person name="Huang J."/>
            <person name="Chen G.Z."/>
            <person name="Huang M.Z."/>
            <person name="Huang L."/>
            <person name="Peng D.H."/>
            <person name="Luo Y.B."/>
            <person name="Zou S.Q."/>
            <person name="Chen S.P."/>
            <person name="Lan S."/>
            <person name="Tsai W.C."/>
            <person name="Van de Peer Y."/>
            <person name="Liu Z.J."/>
        </authorList>
    </citation>
    <scope>NUCLEOTIDE SEQUENCE [LARGE SCALE GENOMIC DNA]</scope>
    <source>
        <strain evidence="1">Lor287</strain>
    </source>
</reference>
<dbReference type="PANTHER" id="PTHR34456:SF13">
    <property type="entry name" value="REVERSE TRANSCRIPTASE DOMAIN-CONTAINING PROTEIN"/>
    <property type="match status" value="1"/>
</dbReference>
<protein>
    <submittedName>
        <fullName evidence="1">Uncharacterized protein</fullName>
    </submittedName>
</protein>